<evidence type="ECO:0000313" key="2">
    <source>
        <dbReference type="EMBL" id="OBS09467.1"/>
    </source>
</evidence>
<dbReference type="Proteomes" id="UP000029273">
    <property type="component" value="Unassembled WGS sequence"/>
</dbReference>
<keyword evidence="3" id="KW-1185">Reference proteome</keyword>
<evidence type="ECO:0000313" key="3">
    <source>
        <dbReference type="Proteomes" id="UP000029273"/>
    </source>
</evidence>
<gene>
    <name evidence="2" type="ORF">Thpro_021795</name>
</gene>
<dbReference type="AlphaFoldDB" id="A0A1A6C4H1"/>
<proteinExistence type="predicted"/>
<protein>
    <submittedName>
        <fullName evidence="2">Uncharacterized protein</fullName>
    </submittedName>
</protein>
<accession>A0A1A6C4H1</accession>
<reference evidence="2 3" key="1">
    <citation type="journal article" date="2014" name="Genome Announc.">
        <title>Draft Genome Sequence of the Iron-Oxidizing, Acidophilic, and Halotolerant 'Thiobacillus prosperus' Type Strain DSM 5130.</title>
        <authorList>
            <person name="Ossandon F.J."/>
            <person name="Cardenas J.P."/>
            <person name="Corbett M."/>
            <person name="Quatrini R."/>
            <person name="Holmes D.S."/>
            <person name="Watkin E."/>
        </authorList>
    </citation>
    <scope>NUCLEOTIDE SEQUENCE [LARGE SCALE GENOMIC DNA]</scope>
    <source>
        <strain evidence="2 3">DSM 5130</strain>
    </source>
</reference>
<sequence>MVSHALSASRAVSGKRRRAAMPRPRPSVGCAAMPRLLRPATSAAGRSFQEWGE</sequence>
<feature type="region of interest" description="Disordered" evidence="1">
    <location>
        <begin position="1"/>
        <end position="30"/>
    </location>
</feature>
<comment type="caution">
    <text evidence="2">The sequence shown here is derived from an EMBL/GenBank/DDBJ whole genome shotgun (WGS) entry which is preliminary data.</text>
</comment>
<name>A0A1A6C4H1_9GAMM</name>
<dbReference type="EMBL" id="JQSG02000003">
    <property type="protein sequence ID" value="OBS09467.1"/>
    <property type="molecule type" value="Genomic_DNA"/>
</dbReference>
<evidence type="ECO:0000256" key="1">
    <source>
        <dbReference type="SAM" id="MobiDB-lite"/>
    </source>
</evidence>
<organism evidence="2 3">
    <name type="scientific">Acidihalobacter prosperus</name>
    <dbReference type="NCBI Taxonomy" id="160660"/>
    <lineage>
        <taxon>Bacteria</taxon>
        <taxon>Pseudomonadati</taxon>
        <taxon>Pseudomonadota</taxon>
        <taxon>Gammaproteobacteria</taxon>
        <taxon>Chromatiales</taxon>
        <taxon>Ectothiorhodospiraceae</taxon>
        <taxon>Acidihalobacter</taxon>
    </lineage>
</organism>